<dbReference type="PANTHER" id="PTHR43536:SF1">
    <property type="entry name" value="MANNOSYLGLYCOPROTEIN ENDO-BETA-MANNOSIDASE"/>
    <property type="match status" value="1"/>
</dbReference>
<dbReference type="SUPFAM" id="SSF51445">
    <property type="entry name" value="(Trans)glycosidases"/>
    <property type="match status" value="1"/>
</dbReference>
<dbReference type="Gene3D" id="3.20.20.80">
    <property type="entry name" value="Glycosidases"/>
    <property type="match status" value="1"/>
</dbReference>
<keyword evidence="2" id="KW-1185">Reference proteome</keyword>
<dbReference type="Proteomes" id="UP000737018">
    <property type="component" value="Unassembled WGS sequence"/>
</dbReference>
<organism evidence="1 2">
    <name type="scientific">Castanea mollissima</name>
    <name type="common">Chinese chestnut</name>
    <dbReference type="NCBI Taxonomy" id="60419"/>
    <lineage>
        <taxon>Eukaryota</taxon>
        <taxon>Viridiplantae</taxon>
        <taxon>Streptophyta</taxon>
        <taxon>Embryophyta</taxon>
        <taxon>Tracheophyta</taxon>
        <taxon>Spermatophyta</taxon>
        <taxon>Magnoliopsida</taxon>
        <taxon>eudicotyledons</taxon>
        <taxon>Gunneridae</taxon>
        <taxon>Pentapetalae</taxon>
        <taxon>rosids</taxon>
        <taxon>fabids</taxon>
        <taxon>Fagales</taxon>
        <taxon>Fagaceae</taxon>
        <taxon>Castanea</taxon>
    </lineage>
</organism>
<protein>
    <submittedName>
        <fullName evidence="1">Uncharacterized protein</fullName>
    </submittedName>
</protein>
<dbReference type="InterPro" id="IPR017853">
    <property type="entry name" value="GH"/>
</dbReference>
<dbReference type="PANTHER" id="PTHR43536">
    <property type="entry name" value="MANNOSYLGLYCOPROTEIN ENDO-BETA-MANNOSIDASE"/>
    <property type="match status" value="1"/>
</dbReference>
<dbReference type="AlphaFoldDB" id="A0A8J4RTK1"/>
<reference evidence="1" key="1">
    <citation type="submission" date="2020-03" db="EMBL/GenBank/DDBJ databases">
        <title>Castanea mollissima Vanexum genome sequencing.</title>
        <authorList>
            <person name="Staton M."/>
        </authorList>
    </citation>
    <scope>NUCLEOTIDE SEQUENCE</scope>
    <source>
        <tissue evidence="1">Leaf</tissue>
    </source>
</reference>
<gene>
    <name evidence="1" type="ORF">CMV_004050</name>
</gene>
<dbReference type="EMBL" id="JRKL02000333">
    <property type="protein sequence ID" value="KAF3972453.1"/>
    <property type="molecule type" value="Genomic_DNA"/>
</dbReference>
<sequence length="329" mass="37492">MNKATKELPKLKFAIKEATLEKFPADVVWILHPNGQNLLAFLVHPPDHPGRRGKVVTMRLEKDVASQYALGWDWMAPISFSSTILTYGGQTSHIDSATGGRLFKVNGQPIIIHGGNWILSDGLLRLSKERYKTDIKFHADLHFNMIRCWGGGLAERTEFYHYCDIYGLLVWQEFWSTEEIEMVTLDTVKLLRNHPSLAHWVGENEQVPRDEINEDLENVLRLNPYFENSNEISKSSEDLSTVSKDPGQYFDGTRVYIQGPLWDRFANVEVDSVRMAVAYTIRARMSQEGWQIPLFKQLPSGVDQIELYGTPKDLDDFCLESSAGGPDFP</sequence>
<evidence type="ECO:0000313" key="1">
    <source>
        <dbReference type="EMBL" id="KAF3972453.1"/>
    </source>
</evidence>
<proteinExistence type="predicted"/>
<dbReference type="OrthoDB" id="1762281at2759"/>
<dbReference type="GO" id="GO:0004553">
    <property type="term" value="F:hydrolase activity, hydrolyzing O-glycosyl compounds"/>
    <property type="evidence" value="ECO:0007669"/>
    <property type="project" value="InterPro"/>
</dbReference>
<name>A0A8J4RTK1_9ROSI</name>
<dbReference type="InterPro" id="IPR043534">
    <property type="entry name" value="EBDG/EBM"/>
</dbReference>
<comment type="caution">
    <text evidence="1">The sequence shown here is derived from an EMBL/GenBank/DDBJ whole genome shotgun (WGS) entry which is preliminary data.</text>
</comment>
<accession>A0A8J4RTK1</accession>
<evidence type="ECO:0000313" key="2">
    <source>
        <dbReference type="Proteomes" id="UP000737018"/>
    </source>
</evidence>